<dbReference type="Proteomes" id="UP000219338">
    <property type="component" value="Unassembled WGS sequence"/>
</dbReference>
<dbReference type="OMA" id="WYRELAK"/>
<feature type="compositionally biased region" description="Acidic residues" evidence="1">
    <location>
        <begin position="595"/>
        <end position="626"/>
    </location>
</feature>
<reference evidence="4" key="1">
    <citation type="journal article" date="2017" name="Nat. Ecol. Evol.">
        <title>Genome expansion and lineage-specific genetic innovations in the forest pathogenic fungi Armillaria.</title>
        <authorList>
            <person name="Sipos G."/>
            <person name="Prasanna A.N."/>
            <person name="Walter M.C."/>
            <person name="O'Connor E."/>
            <person name="Balint B."/>
            <person name="Krizsan K."/>
            <person name="Kiss B."/>
            <person name="Hess J."/>
            <person name="Varga T."/>
            <person name="Slot J."/>
            <person name="Riley R."/>
            <person name="Boka B."/>
            <person name="Rigling D."/>
            <person name="Barry K."/>
            <person name="Lee J."/>
            <person name="Mihaltcheva S."/>
            <person name="LaButti K."/>
            <person name="Lipzen A."/>
            <person name="Waldron R."/>
            <person name="Moloney N.M."/>
            <person name="Sperisen C."/>
            <person name="Kredics L."/>
            <person name="Vagvoelgyi C."/>
            <person name="Patrignani A."/>
            <person name="Fitzpatrick D."/>
            <person name="Nagy I."/>
            <person name="Doyle S."/>
            <person name="Anderson J.B."/>
            <person name="Grigoriev I.V."/>
            <person name="Gueldener U."/>
            <person name="Muensterkoetter M."/>
            <person name="Nagy L.G."/>
        </authorList>
    </citation>
    <scope>NUCLEOTIDE SEQUENCE [LARGE SCALE GENOMIC DNA]</scope>
    <source>
        <strain evidence="4">C18/9</strain>
    </source>
</reference>
<keyword evidence="2" id="KW-0472">Membrane</keyword>
<dbReference type="OrthoDB" id="66726at2759"/>
<evidence type="ECO:0000313" key="4">
    <source>
        <dbReference type="Proteomes" id="UP000219338"/>
    </source>
</evidence>
<dbReference type="PANTHER" id="PTHR22696">
    <property type="entry name" value="E3 UBIQUITIN-PROTEIN LIGASE RNF26"/>
    <property type="match status" value="1"/>
</dbReference>
<feature type="region of interest" description="Disordered" evidence="1">
    <location>
        <begin position="572"/>
        <end position="629"/>
    </location>
</feature>
<organism evidence="3 4">
    <name type="scientific">Armillaria ostoyae</name>
    <name type="common">Armillaria root rot fungus</name>
    <dbReference type="NCBI Taxonomy" id="47428"/>
    <lineage>
        <taxon>Eukaryota</taxon>
        <taxon>Fungi</taxon>
        <taxon>Dikarya</taxon>
        <taxon>Basidiomycota</taxon>
        <taxon>Agaricomycotina</taxon>
        <taxon>Agaricomycetes</taxon>
        <taxon>Agaricomycetidae</taxon>
        <taxon>Agaricales</taxon>
        <taxon>Marasmiineae</taxon>
        <taxon>Physalacriaceae</taxon>
        <taxon>Armillaria</taxon>
    </lineage>
</organism>
<dbReference type="GO" id="GO:0006511">
    <property type="term" value="P:ubiquitin-dependent protein catabolic process"/>
    <property type="evidence" value="ECO:0007669"/>
    <property type="project" value="TreeGrafter"/>
</dbReference>
<evidence type="ECO:0000256" key="2">
    <source>
        <dbReference type="SAM" id="Phobius"/>
    </source>
</evidence>
<dbReference type="PANTHER" id="PTHR22696:SF1">
    <property type="entry name" value="E3 UBIQUITIN-PROTEIN LIGASE RNF26"/>
    <property type="match status" value="1"/>
</dbReference>
<keyword evidence="2" id="KW-1133">Transmembrane helix</keyword>
<sequence>MSTGGPSEHSLPIPTHHDVVSGAYNISLNLSAIGSTLLSIPTRLLARIRKVDDMLPEDTPIAEAVTWTSTAAAASKPSIVSLTAQSFPGPWAFFTSAYMLGLFAMAVLMHRIQNIVVPTRFPNASQLNSQRRHSSLIRRFYNALLPLDVSRTSTRLALHIPSLYYMCKMLLMWSLLLLKSADLCPEYESGTMHDLLRWSQQKEMNQIAWSTFCAVCAAFCVEGFVKGLDGVGVGIGAHMQANSSPFNLVGYAFLLHIYSSPITHVNKPEGLPSRPDKHVIFTIAIPLLQLTVFHVLSIRKRWSTHRLIPTALSSILSLIHFHTTLLMHSYSSVPFHPEKDTLSSYSSPNGTANYPLLNYIPNLFETMLLITIVLTISLNCLTQLVLTGSVTRPLLGLGLAGRSTSAWSWSPNWDEDFGVLILRVGTASLEATGLRGWGNEMGTVVAPKRNIHVREIEYGTIEMSRSGAVTVVPGSVAVPSSGRNRNKRRTMWGWKNEIRVVHVREGETLTGGSVGIPGVIGVSRLWLREAWRYVKGVCKVCRTAFAMFWEHFRAKKVTHDWIAPRRRLELMDDRDTPEDEGDEEDVYDRFVQGDELSDDDDDDDNWDNDDVSSSSSDEEDEDEGDEDRDREALVLYADLRSKESTPGVSSSTLLAHMIHTGGSPLTRRRYDALLDGETSVHYRNVVPGNLSPSALRRATISRPTMTVDRTASSAPLKPAKLSAGLAGVSRCAITAERVWHRVPLPLNTAVPVVDEAWKVIQEFSSLSSHSIVLCLQRSLSNSECISIFVL</sequence>
<name>A0A284RU56_ARMOS</name>
<feature type="transmembrane region" description="Helical" evidence="2">
    <location>
        <begin position="366"/>
        <end position="386"/>
    </location>
</feature>
<dbReference type="STRING" id="47428.A0A284RU56"/>
<evidence type="ECO:0000313" key="3">
    <source>
        <dbReference type="EMBL" id="SJL12283.1"/>
    </source>
</evidence>
<dbReference type="AlphaFoldDB" id="A0A284RU56"/>
<keyword evidence="2" id="KW-0812">Transmembrane</keyword>
<feature type="compositionally biased region" description="Acidic residues" evidence="1">
    <location>
        <begin position="575"/>
        <end position="586"/>
    </location>
</feature>
<dbReference type="GO" id="GO:0016567">
    <property type="term" value="P:protein ubiquitination"/>
    <property type="evidence" value="ECO:0007669"/>
    <property type="project" value="TreeGrafter"/>
</dbReference>
<protein>
    <submittedName>
        <fullName evidence="3">Uncharacterized protein</fullName>
    </submittedName>
</protein>
<evidence type="ECO:0000256" key="1">
    <source>
        <dbReference type="SAM" id="MobiDB-lite"/>
    </source>
</evidence>
<feature type="transmembrane region" description="Helical" evidence="2">
    <location>
        <begin position="278"/>
        <end position="298"/>
    </location>
</feature>
<gene>
    <name evidence="3" type="ORF">ARMOST_15706</name>
</gene>
<accession>A0A284RU56</accession>
<proteinExistence type="predicted"/>
<dbReference type="EMBL" id="FUEG01000016">
    <property type="protein sequence ID" value="SJL12283.1"/>
    <property type="molecule type" value="Genomic_DNA"/>
</dbReference>
<keyword evidence="4" id="KW-1185">Reference proteome</keyword>
<dbReference type="GO" id="GO:0061630">
    <property type="term" value="F:ubiquitin protein ligase activity"/>
    <property type="evidence" value="ECO:0007669"/>
    <property type="project" value="TreeGrafter"/>
</dbReference>
<feature type="transmembrane region" description="Helical" evidence="2">
    <location>
        <begin position="91"/>
        <end position="110"/>
    </location>
</feature>
<feature type="transmembrane region" description="Helical" evidence="2">
    <location>
        <begin position="207"/>
        <end position="225"/>
    </location>
</feature>